<accession>A0A0N5A048</accession>
<evidence type="ECO:0000313" key="3">
    <source>
        <dbReference type="WBParaSite" id="PTRK_0001466800.1"/>
    </source>
</evidence>
<keyword evidence="2" id="KW-1185">Reference proteome</keyword>
<organism evidence="2 3">
    <name type="scientific">Parastrongyloides trichosuri</name>
    <name type="common">Possum-specific nematode worm</name>
    <dbReference type="NCBI Taxonomy" id="131310"/>
    <lineage>
        <taxon>Eukaryota</taxon>
        <taxon>Metazoa</taxon>
        <taxon>Ecdysozoa</taxon>
        <taxon>Nematoda</taxon>
        <taxon>Chromadorea</taxon>
        <taxon>Rhabditida</taxon>
        <taxon>Tylenchina</taxon>
        <taxon>Panagrolaimomorpha</taxon>
        <taxon>Strongyloidoidea</taxon>
        <taxon>Strongyloididae</taxon>
        <taxon>Parastrongyloides</taxon>
    </lineage>
</organism>
<proteinExistence type="predicted"/>
<dbReference type="AlphaFoldDB" id="A0A0N5A048"/>
<feature type="compositionally biased region" description="Basic residues" evidence="1">
    <location>
        <begin position="83"/>
        <end position="92"/>
    </location>
</feature>
<feature type="compositionally biased region" description="Gly residues" evidence="1">
    <location>
        <begin position="38"/>
        <end position="53"/>
    </location>
</feature>
<evidence type="ECO:0000313" key="2">
    <source>
        <dbReference type="Proteomes" id="UP000038045"/>
    </source>
</evidence>
<dbReference type="WBParaSite" id="PTRK_0001466800.1">
    <property type="protein sequence ID" value="PTRK_0001466800.1"/>
    <property type="gene ID" value="PTRK_0001466800"/>
</dbReference>
<dbReference type="Proteomes" id="UP000038045">
    <property type="component" value="Unplaced"/>
</dbReference>
<feature type="compositionally biased region" description="Basic and acidic residues" evidence="1">
    <location>
        <begin position="164"/>
        <end position="176"/>
    </location>
</feature>
<name>A0A0N5A048_PARTI</name>
<feature type="region of interest" description="Disordered" evidence="1">
    <location>
        <begin position="1"/>
        <end position="204"/>
    </location>
</feature>
<sequence length="240" mass="25031">RHRLHRAQGPGDRRPEPGLPRSPGSVSRRKRHARQSGSGRGAAPGLSGAGGGRRLAARAQPAGPGREPGDGLGLAGSGGGLGRFRRLARAAKGRADGEAGRSGRAGRAVVPDRRRHPAAGDAPAGRTDVEPRRLARRLLHPAAPPAVDGGGSDAGHHRPGLGPADRRAPGAAARDRRGVRRPDRRRPAGRRVQSGDAGAGRGRYHPVAVVRARRVFGLGRLVGPDRPDLRLWLRLAGRSA</sequence>
<evidence type="ECO:0000256" key="1">
    <source>
        <dbReference type="SAM" id="MobiDB-lite"/>
    </source>
</evidence>
<feature type="compositionally biased region" description="Basic residues" evidence="1">
    <location>
        <begin position="177"/>
        <end position="189"/>
    </location>
</feature>
<reference evidence="3" key="1">
    <citation type="submission" date="2017-02" db="UniProtKB">
        <authorList>
            <consortium name="WormBaseParasite"/>
        </authorList>
    </citation>
    <scope>IDENTIFICATION</scope>
</reference>
<protein>
    <submittedName>
        <fullName evidence="3">Transcriptional regulator, AraC family</fullName>
    </submittedName>
</protein>
<feature type="compositionally biased region" description="Gly residues" evidence="1">
    <location>
        <begin position="70"/>
        <end position="82"/>
    </location>
</feature>